<protein>
    <recommendedName>
        <fullName evidence="10">HTH myb-type domain-containing protein</fullName>
    </recommendedName>
</protein>
<dbReference type="GO" id="GO:0003677">
    <property type="term" value="F:DNA binding"/>
    <property type="evidence" value="ECO:0007669"/>
    <property type="project" value="UniProtKB-KW"/>
</dbReference>
<dbReference type="EMBL" id="HBGK01022289">
    <property type="protein sequence ID" value="CAD9282521.1"/>
    <property type="molecule type" value="Transcribed_RNA"/>
</dbReference>
<feature type="compositionally biased region" description="Low complexity" evidence="5">
    <location>
        <begin position="361"/>
        <end position="373"/>
    </location>
</feature>
<evidence type="ECO:0000256" key="5">
    <source>
        <dbReference type="SAM" id="MobiDB-lite"/>
    </source>
</evidence>
<dbReference type="AlphaFoldDB" id="A0A7S1Y5C3"/>
<feature type="domain" description="SANT" evidence="7">
    <location>
        <begin position="44"/>
        <end position="97"/>
    </location>
</feature>
<dbReference type="NCBIfam" id="TIGR01557">
    <property type="entry name" value="myb_SHAQKYF"/>
    <property type="match status" value="1"/>
</dbReference>
<dbReference type="InterPro" id="IPR017930">
    <property type="entry name" value="Myb_dom"/>
</dbReference>
<reference evidence="9" key="1">
    <citation type="submission" date="2021-01" db="EMBL/GenBank/DDBJ databases">
        <authorList>
            <person name="Corre E."/>
            <person name="Pelletier E."/>
            <person name="Niang G."/>
            <person name="Scheremetjew M."/>
            <person name="Finn R."/>
            <person name="Kale V."/>
            <person name="Holt S."/>
            <person name="Cochrane G."/>
            <person name="Meng A."/>
            <person name="Brown T."/>
            <person name="Cohen L."/>
        </authorList>
    </citation>
    <scope>NUCLEOTIDE SEQUENCE</scope>
    <source>
        <strain evidence="9">CCMP 410</strain>
    </source>
</reference>
<evidence type="ECO:0000256" key="1">
    <source>
        <dbReference type="ARBA" id="ARBA00023015"/>
    </source>
</evidence>
<keyword evidence="3" id="KW-0804">Transcription</keyword>
<dbReference type="InterPro" id="IPR009057">
    <property type="entry name" value="Homeodomain-like_sf"/>
</dbReference>
<feature type="compositionally biased region" description="Basic residues" evidence="5">
    <location>
        <begin position="262"/>
        <end position="278"/>
    </location>
</feature>
<feature type="region of interest" description="Disordered" evidence="5">
    <location>
        <begin position="1"/>
        <end position="46"/>
    </location>
</feature>
<name>A0A7S1Y5C3_9STRA</name>
<evidence type="ECO:0000256" key="2">
    <source>
        <dbReference type="ARBA" id="ARBA00023125"/>
    </source>
</evidence>
<evidence type="ECO:0000256" key="3">
    <source>
        <dbReference type="ARBA" id="ARBA00023163"/>
    </source>
</evidence>
<keyword evidence="2" id="KW-0238">DNA-binding</keyword>
<feature type="compositionally biased region" description="Polar residues" evidence="5">
    <location>
        <begin position="302"/>
        <end position="314"/>
    </location>
</feature>
<dbReference type="PANTHER" id="PTHR12802:SF173">
    <property type="entry name" value="MYB-LIKE PROTEIN K"/>
    <property type="match status" value="1"/>
</dbReference>
<gene>
    <name evidence="9" type="ORF">GOCE00092_LOCUS11432</name>
</gene>
<evidence type="ECO:0000259" key="6">
    <source>
        <dbReference type="PROSITE" id="PS50090"/>
    </source>
</evidence>
<dbReference type="PROSITE" id="PS51294">
    <property type="entry name" value="HTH_MYB"/>
    <property type="match status" value="1"/>
</dbReference>
<dbReference type="PANTHER" id="PTHR12802">
    <property type="entry name" value="SWI/SNF COMPLEX-RELATED"/>
    <property type="match status" value="1"/>
</dbReference>
<evidence type="ECO:0000259" key="7">
    <source>
        <dbReference type="PROSITE" id="PS51293"/>
    </source>
</evidence>
<accession>A0A7S1Y5C3</accession>
<feature type="compositionally biased region" description="Low complexity" evidence="5">
    <location>
        <begin position="29"/>
        <end position="44"/>
    </location>
</feature>
<dbReference type="InterPro" id="IPR001005">
    <property type="entry name" value="SANT/Myb"/>
</dbReference>
<sequence>MLPYAARDFLSHPPPLKRAKVDPFGGDASATHSPSNNTTSSSNSRLGRWTPDEKLLFLHGLSIYGKGKWKKIRQFLPSRTLVQIKSHAQKVLKREADGEDVMAPLKTDKERLNKLLSKGEKQHKGPGGLSASLLTVAQKLKPKSPQMGVFDHIKASPNSHNGPQAPPKIIDRPMQMLADCSTASGAFRFRISENVPSMYGRYPQHHHEPIYSTRLGPPPPPPPPHHHMYYHDYHPHHHHQPRHPQHVSPHRHAPPPPPPHPHSPHRPYRHSGYHHRTHFSFPPAPPAPLQTTGSGEAAPLSTHPSPKEQPQVTAANRRDASSPEAAKTKAARPTATPPNEQVEAGCDDNTSTSNGSQNAAVETTVTGTPTTVVKTEDQQKDAAPAACVTPERRTKHVDIMAAAALCQLAKKRRRSDDLPYMVSP</sequence>
<dbReference type="PROSITE" id="PS50090">
    <property type="entry name" value="MYB_LIKE"/>
    <property type="match status" value="1"/>
</dbReference>
<dbReference type="CDD" id="cd00167">
    <property type="entry name" value="SANT"/>
    <property type="match status" value="1"/>
</dbReference>
<organism evidence="9">
    <name type="scientific">Grammatophora oceanica</name>
    <dbReference type="NCBI Taxonomy" id="210454"/>
    <lineage>
        <taxon>Eukaryota</taxon>
        <taxon>Sar</taxon>
        <taxon>Stramenopiles</taxon>
        <taxon>Ochrophyta</taxon>
        <taxon>Bacillariophyta</taxon>
        <taxon>Fragilariophyceae</taxon>
        <taxon>Fragilariophycidae</taxon>
        <taxon>Rhabdonematales</taxon>
        <taxon>Grammatophoraceae</taxon>
        <taxon>Grammatophora</taxon>
    </lineage>
</organism>
<feature type="compositionally biased region" description="Basic residues" evidence="5">
    <location>
        <begin position="224"/>
        <end position="253"/>
    </location>
</feature>
<feature type="compositionally biased region" description="Polar residues" evidence="5">
    <location>
        <begin position="348"/>
        <end position="360"/>
    </location>
</feature>
<evidence type="ECO:0008006" key="10">
    <source>
        <dbReference type="Google" id="ProtNLM"/>
    </source>
</evidence>
<feature type="domain" description="Myb-like" evidence="6">
    <location>
        <begin position="41"/>
        <end position="92"/>
    </location>
</feature>
<keyword evidence="4" id="KW-0539">Nucleus</keyword>
<dbReference type="SMART" id="SM00717">
    <property type="entry name" value="SANT"/>
    <property type="match status" value="1"/>
</dbReference>
<proteinExistence type="predicted"/>
<dbReference type="InterPro" id="IPR006447">
    <property type="entry name" value="Myb_dom_plants"/>
</dbReference>
<evidence type="ECO:0000259" key="8">
    <source>
        <dbReference type="PROSITE" id="PS51294"/>
    </source>
</evidence>
<dbReference type="PROSITE" id="PS51293">
    <property type="entry name" value="SANT"/>
    <property type="match status" value="1"/>
</dbReference>
<dbReference type="Gene3D" id="1.10.10.60">
    <property type="entry name" value="Homeodomain-like"/>
    <property type="match status" value="1"/>
</dbReference>
<evidence type="ECO:0000256" key="4">
    <source>
        <dbReference type="ARBA" id="ARBA00023242"/>
    </source>
</evidence>
<feature type="domain" description="HTH myb-type" evidence="8">
    <location>
        <begin position="47"/>
        <end position="96"/>
    </location>
</feature>
<dbReference type="SUPFAM" id="SSF46689">
    <property type="entry name" value="Homeodomain-like"/>
    <property type="match status" value="1"/>
</dbReference>
<evidence type="ECO:0000313" key="9">
    <source>
        <dbReference type="EMBL" id="CAD9282521.1"/>
    </source>
</evidence>
<feature type="region of interest" description="Disordered" evidence="5">
    <location>
        <begin position="203"/>
        <end position="387"/>
    </location>
</feature>
<dbReference type="InterPro" id="IPR017884">
    <property type="entry name" value="SANT_dom"/>
</dbReference>
<dbReference type="Pfam" id="PF00249">
    <property type="entry name" value="Myb_DNA-binding"/>
    <property type="match status" value="1"/>
</dbReference>
<keyword evidence="1" id="KW-0805">Transcription regulation</keyword>